<name>F5XIL6_MICPN</name>
<comment type="similarity">
    <text evidence="1">Belongs to the thioredoxin family. DsbA subfamily.</text>
</comment>
<dbReference type="Gene3D" id="3.40.30.10">
    <property type="entry name" value="Glutaredoxin"/>
    <property type="match status" value="1"/>
</dbReference>
<evidence type="ECO:0000256" key="1">
    <source>
        <dbReference type="ARBA" id="ARBA00005791"/>
    </source>
</evidence>
<dbReference type="HOGENOM" id="CLU_000288_47_7_11"/>
<dbReference type="STRING" id="1032480.MLP_52400"/>
<reference evidence="5 6" key="1">
    <citation type="submission" date="2011-05" db="EMBL/GenBank/DDBJ databases">
        <title>Whole genome sequence of Microlunatus phosphovorus NM-1.</title>
        <authorList>
            <person name="Hosoyama A."/>
            <person name="Sasaki K."/>
            <person name="Harada T."/>
            <person name="Igarashi R."/>
            <person name="Kawakoshi A."/>
            <person name="Sasagawa M."/>
            <person name="Fukada J."/>
            <person name="Nakamura S."/>
            <person name="Katano Y."/>
            <person name="Hanada S."/>
            <person name="Kamagata Y."/>
            <person name="Nakamura N."/>
            <person name="Yamazaki S."/>
            <person name="Fujita N."/>
        </authorList>
    </citation>
    <scope>NUCLEOTIDE SEQUENCE [LARGE SCALE GENOMIC DNA]</scope>
    <source>
        <strain evidence="6">ATCC 700054 / DSM 10555 / JCM 9379 / NBRC 101784 / NCIMB 13414 / VKM Ac-1990 / NM-1</strain>
    </source>
</reference>
<evidence type="ECO:0000256" key="2">
    <source>
        <dbReference type="SAM" id="MobiDB-lite"/>
    </source>
</evidence>
<dbReference type="KEGG" id="mph:MLP_52400"/>
<organism evidence="5 6">
    <name type="scientific">Microlunatus phosphovorus (strain ATCC 700054 / DSM 10555 / JCM 9379 / NBRC 101784 / NCIMB 13414 / VKM Ac-1990 / NM-1)</name>
    <dbReference type="NCBI Taxonomy" id="1032480"/>
    <lineage>
        <taxon>Bacteria</taxon>
        <taxon>Bacillati</taxon>
        <taxon>Actinomycetota</taxon>
        <taxon>Actinomycetes</taxon>
        <taxon>Propionibacteriales</taxon>
        <taxon>Propionibacteriaceae</taxon>
        <taxon>Microlunatus</taxon>
    </lineage>
</organism>
<dbReference type="RefSeq" id="WP_013866066.1">
    <property type="nucleotide sequence ID" value="NC_015635.1"/>
</dbReference>
<dbReference type="SUPFAM" id="SSF52833">
    <property type="entry name" value="Thioredoxin-like"/>
    <property type="match status" value="1"/>
</dbReference>
<dbReference type="InterPro" id="IPR036249">
    <property type="entry name" value="Thioredoxin-like_sf"/>
</dbReference>
<dbReference type="AlphaFoldDB" id="F5XIL6"/>
<accession>F5XIL6</accession>
<protein>
    <recommendedName>
        <fullName evidence="4">Thioredoxin-like fold domain-containing protein</fullName>
    </recommendedName>
</protein>
<feature type="domain" description="Thioredoxin-like fold" evidence="4">
    <location>
        <begin position="80"/>
        <end position="236"/>
    </location>
</feature>
<feature type="region of interest" description="Disordered" evidence="2">
    <location>
        <begin position="1"/>
        <end position="24"/>
    </location>
</feature>
<keyword evidence="3" id="KW-0472">Membrane</keyword>
<dbReference type="PANTHER" id="PTHR13887:SF55">
    <property type="entry name" value="SLR0313 PROTEIN"/>
    <property type="match status" value="1"/>
</dbReference>
<dbReference type="EMBL" id="AP012204">
    <property type="protein sequence ID" value="BAK38254.1"/>
    <property type="molecule type" value="Genomic_DNA"/>
</dbReference>
<evidence type="ECO:0000259" key="4">
    <source>
        <dbReference type="Pfam" id="PF13462"/>
    </source>
</evidence>
<gene>
    <name evidence="5" type="ordered locus">MLP_52400</name>
</gene>
<keyword evidence="3" id="KW-0812">Transmembrane</keyword>
<dbReference type="Pfam" id="PF13462">
    <property type="entry name" value="Thioredoxin_4"/>
    <property type="match status" value="1"/>
</dbReference>
<proteinExistence type="inferred from homology"/>
<feature type="compositionally biased region" description="Basic and acidic residues" evidence="2">
    <location>
        <begin position="7"/>
        <end position="17"/>
    </location>
</feature>
<evidence type="ECO:0000256" key="3">
    <source>
        <dbReference type="SAM" id="Phobius"/>
    </source>
</evidence>
<dbReference type="InterPro" id="IPR012336">
    <property type="entry name" value="Thioredoxin-like_fold"/>
</dbReference>
<feature type="transmembrane region" description="Helical" evidence="3">
    <location>
        <begin position="31"/>
        <end position="52"/>
    </location>
</feature>
<keyword evidence="3" id="KW-1133">Transmembrane helix</keyword>
<dbReference type="eggNOG" id="COG1651">
    <property type="taxonomic scope" value="Bacteria"/>
</dbReference>
<keyword evidence="6" id="KW-1185">Reference proteome</keyword>
<dbReference type="Proteomes" id="UP000007947">
    <property type="component" value="Chromosome"/>
</dbReference>
<evidence type="ECO:0000313" key="6">
    <source>
        <dbReference type="Proteomes" id="UP000007947"/>
    </source>
</evidence>
<evidence type="ECO:0000313" key="5">
    <source>
        <dbReference type="EMBL" id="BAK38254.1"/>
    </source>
</evidence>
<sequence length="240" mass="25719">MVEQPPPDDRAAARSHDPAVVGSSWRPRGSWARWAMVAVAVLLVGLAGAGAYQSRGTAGSPLAESPVLRPDSYRLSVAADGKVTLVAFVDFECDDCADRSTGLEEVLAAYDGRVTFAVRYFPSESHVNAQRAARAVEAAAQQGQFSAMYNRMLDTQSDWSGTQTPQDDRFRGFAADLGLDLAAWDAAYASDATWERIQTDIDDGLALAVTSTPGFFLNGNQIKPKSQAELTAALDEALSR</sequence>
<dbReference type="PANTHER" id="PTHR13887">
    <property type="entry name" value="GLUTATHIONE S-TRANSFERASE KAPPA"/>
    <property type="match status" value="1"/>
</dbReference>